<dbReference type="Proteomes" id="UP000243499">
    <property type="component" value="Chromosome 8"/>
</dbReference>
<dbReference type="AlphaFoldDB" id="A0A2T8IA95"/>
<gene>
    <name evidence="2" type="ORF">PAHAL_8G247800</name>
</gene>
<dbReference type="EMBL" id="CM008053">
    <property type="protein sequence ID" value="PVH34558.1"/>
    <property type="molecule type" value="Genomic_DNA"/>
</dbReference>
<protein>
    <submittedName>
        <fullName evidence="2">Uncharacterized protein</fullName>
    </submittedName>
</protein>
<name>A0A2T8IA95_9POAL</name>
<evidence type="ECO:0000256" key="1">
    <source>
        <dbReference type="SAM" id="MobiDB-lite"/>
    </source>
</evidence>
<sequence length="106" mass="11451">MAAAEVGGKQQLQPSYESAKQSKDCHLLTPSHRISFYSLQLMSLLRCVLAAGTTAMGEQSHGRSRFGTAAIGLGFSWRRAEFHCGSTAGRRPSIRRTPLQQSTIGG</sequence>
<proteinExistence type="predicted"/>
<dbReference type="Gramene" id="PVH34558">
    <property type="protein sequence ID" value="PVH34558"/>
    <property type="gene ID" value="PAHAL_8G247800"/>
</dbReference>
<feature type="compositionally biased region" description="Polar residues" evidence="1">
    <location>
        <begin position="10"/>
        <end position="19"/>
    </location>
</feature>
<organism evidence="2">
    <name type="scientific">Panicum hallii</name>
    <dbReference type="NCBI Taxonomy" id="206008"/>
    <lineage>
        <taxon>Eukaryota</taxon>
        <taxon>Viridiplantae</taxon>
        <taxon>Streptophyta</taxon>
        <taxon>Embryophyta</taxon>
        <taxon>Tracheophyta</taxon>
        <taxon>Spermatophyta</taxon>
        <taxon>Magnoliopsida</taxon>
        <taxon>Liliopsida</taxon>
        <taxon>Poales</taxon>
        <taxon>Poaceae</taxon>
        <taxon>PACMAD clade</taxon>
        <taxon>Panicoideae</taxon>
        <taxon>Panicodae</taxon>
        <taxon>Paniceae</taxon>
        <taxon>Panicinae</taxon>
        <taxon>Panicum</taxon>
        <taxon>Panicum sect. Panicum</taxon>
    </lineage>
</organism>
<accession>A0A2T8IA95</accession>
<evidence type="ECO:0000313" key="2">
    <source>
        <dbReference type="EMBL" id="PVH34558.1"/>
    </source>
</evidence>
<feature type="region of interest" description="Disordered" evidence="1">
    <location>
        <begin position="87"/>
        <end position="106"/>
    </location>
</feature>
<feature type="region of interest" description="Disordered" evidence="1">
    <location>
        <begin position="1"/>
        <end position="23"/>
    </location>
</feature>
<reference evidence="2" key="1">
    <citation type="submission" date="2018-04" db="EMBL/GenBank/DDBJ databases">
        <title>WGS assembly of Panicum hallii.</title>
        <authorList>
            <person name="Lovell J."/>
            <person name="Jenkins J."/>
            <person name="Lowry D."/>
            <person name="Mamidi S."/>
            <person name="Sreedasyam A."/>
            <person name="Weng X."/>
            <person name="Barry K."/>
            <person name="Bonette J."/>
            <person name="Campitelli B."/>
            <person name="Daum C."/>
            <person name="Gordon S."/>
            <person name="Gould B."/>
            <person name="Lipzen A."/>
            <person name="Macqueen A."/>
            <person name="Palacio-Mejia J."/>
            <person name="Plott C."/>
            <person name="Shakirov E."/>
            <person name="Shu S."/>
            <person name="Yoshinaga Y."/>
            <person name="Zane M."/>
            <person name="Rokhsar D."/>
            <person name="Grimwood J."/>
            <person name="Schmutz J."/>
            <person name="Juenger T."/>
        </authorList>
    </citation>
    <scope>NUCLEOTIDE SEQUENCE [LARGE SCALE GENOMIC DNA]</scope>
    <source>
        <strain evidence="2">FIL2</strain>
    </source>
</reference>